<feature type="transmembrane region" description="Helical" evidence="3">
    <location>
        <begin position="6"/>
        <end position="25"/>
    </location>
</feature>
<keyword evidence="6" id="KW-1185">Reference proteome</keyword>
<dbReference type="Pfam" id="PF00149">
    <property type="entry name" value="Metallophos"/>
    <property type="match status" value="1"/>
</dbReference>
<evidence type="ECO:0000313" key="5">
    <source>
        <dbReference type="EMBL" id="UWN57544.1"/>
    </source>
</evidence>
<dbReference type="InterPro" id="IPR029052">
    <property type="entry name" value="Metallo-depent_PP-like"/>
</dbReference>
<sequence>MLTYFILALAVLSVSLDWLLFRRLARKYPARRALRRTYLTASITIDAVIVVALALYRRTSEAESEQYMRLIMWVIWLFFASIVPKIVYAALAWIDYPVSRLRKRPSRIFSRIGLAAAALTLSVLIWGATFGRTHIDVHRIALRSDKLPAAFDGYRIALFTDLHTGTQPRNRRLIRRMVTLINREHPDMVVNAGDLVNIDSHELDDRVMSILSTLHGRDGVYSVLGNHDLGFYMRPKENFTPRQSVEELLAKQRAMGWKPLVNESAPIRRGADSILVTGVNFPETGTNHGRDTGMAGCDMQEVFRNVPPDTYNLLLAHTPEQWDEARSAGDPDLTLSGHVHAMQFKLTLGPWSWSPAKFLYERWSGLYSENGKHLYINDGMGYVMYPMRIGTNPSITVITLESEKRR</sequence>
<evidence type="ECO:0000259" key="4">
    <source>
        <dbReference type="Pfam" id="PF00149"/>
    </source>
</evidence>
<dbReference type="InterPro" id="IPR004843">
    <property type="entry name" value="Calcineurin-like_PHP"/>
</dbReference>
<dbReference type="Gene3D" id="3.60.21.10">
    <property type="match status" value="1"/>
</dbReference>
<evidence type="ECO:0000256" key="2">
    <source>
        <dbReference type="ARBA" id="ARBA00022801"/>
    </source>
</evidence>
<keyword evidence="1" id="KW-0479">Metal-binding</keyword>
<dbReference type="PANTHER" id="PTHR31302">
    <property type="entry name" value="TRANSMEMBRANE PROTEIN WITH METALLOPHOSPHOESTERASE DOMAIN-RELATED"/>
    <property type="match status" value="1"/>
</dbReference>
<evidence type="ECO:0000313" key="6">
    <source>
        <dbReference type="Proteomes" id="UP001059295"/>
    </source>
</evidence>
<name>A0ABY5V1N4_9BACT</name>
<organism evidence="5 6">
    <name type="scientific">Alistipes ihumii AP11</name>
    <dbReference type="NCBI Taxonomy" id="1211813"/>
    <lineage>
        <taxon>Bacteria</taxon>
        <taxon>Pseudomonadati</taxon>
        <taxon>Bacteroidota</taxon>
        <taxon>Bacteroidia</taxon>
        <taxon>Bacteroidales</taxon>
        <taxon>Rikenellaceae</taxon>
        <taxon>Alistipes</taxon>
    </lineage>
</organism>
<dbReference type="EMBL" id="CP102294">
    <property type="protein sequence ID" value="UWN57544.1"/>
    <property type="molecule type" value="Genomic_DNA"/>
</dbReference>
<dbReference type="CDD" id="cd07385">
    <property type="entry name" value="MPP_YkuE_C"/>
    <property type="match status" value="1"/>
</dbReference>
<keyword evidence="2" id="KW-0378">Hydrolase</keyword>
<dbReference type="RefSeq" id="WP_019245049.1">
    <property type="nucleotide sequence ID" value="NZ_CAPH01000006.1"/>
</dbReference>
<proteinExistence type="predicted"/>
<feature type="transmembrane region" description="Helical" evidence="3">
    <location>
        <begin position="108"/>
        <end position="128"/>
    </location>
</feature>
<reference evidence="5" key="1">
    <citation type="journal article" date="2022" name="Cell">
        <title>Design, construction, and in vivo augmentation of a complex gut microbiome.</title>
        <authorList>
            <person name="Cheng A.G."/>
            <person name="Ho P.Y."/>
            <person name="Aranda-Diaz A."/>
            <person name="Jain S."/>
            <person name="Yu F.B."/>
            <person name="Meng X."/>
            <person name="Wang M."/>
            <person name="Iakiviak M."/>
            <person name="Nagashima K."/>
            <person name="Zhao A."/>
            <person name="Murugkar P."/>
            <person name="Patil A."/>
            <person name="Atabakhsh K."/>
            <person name="Weakley A."/>
            <person name="Yan J."/>
            <person name="Brumbaugh A.R."/>
            <person name="Higginbottom S."/>
            <person name="Dimas A."/>
            <person name="Shiver A.L."/>
            <person name="Deutschbauer A."/>
            <person name="Neff N."/>
            <person name="Sonnenburg J.L."/>
            <person name="Huang K.C."/>
            <person name="Fischbach M.A."/>
        </authorList>
    </citation>
    <scope>NUCLEOTIDE SEQUENCE</scope>
    <source>
        <strain evidence="5">AP11</strain>
    </source>
</reference>
<keyword evidence="3" id="KW-0812">Transmembrane</keyword>
<keyword evidence="3" id="KW-0472">Membrane</keyword>
<protein>
    <submittedName>
        <fullName evidence="5">Metallophosphoesterase</fullName>
    </submittedName>
</protein>
<dbReference type="InterPro" id="IPR051158">
    <property type="entry name" value="Metallophosphoesterase_sf"/>
</dbReference>
<dbReference type="SUPFAM" id="SSF56300">
    <property type="entry name" value="Metallo-dependent phosphatases"/>
    <property type="match status" value="1"/>
</dbReference>
<evidence type="ECO:0000256" key="3">
    <source>
        <dbReference type="SAM" id="Phobius"/>
    </source>
</evidence>
<gene>
    <name evidence="5" type="ORF">NQ491_01855</name>
</gene>
<evidence type="ECO:0000256" key="1">
    <source>
        <dbReference type="ARBA" id="ARBA00022723"/>
    </source>
</evidence>
<dbReference type="PANTHER" id="PTHR31302:SF31">
    <property type="entry name" value="PHOSPHODIESTERASE YAEI"/>
    <property type="match status" value="1"/>
</dbReference>
<feature type="transmembrane region" description="Helical" evidence="3">
    <location>
        <begin position="70"/>
        <end position="96"/>
    </location>
</feature>
<dbReference type="GeneID" id="82890439"/>
<dbReference type="Proteomes" id="UP001059295">
    <property type="component" value="Chromosome"/>
</dbReference>
<feature type="transmembrane region" description="Helical" evidence="3">
    <location>
        <begin position="37"/>
        <end position="58"/>
    </location>
</feature>
<keyword evidence="3" id="KW-1133">Transmembrane helix</keyword>
<feature type="domain" description="Calcineurin-like phosphoesterase" evidence="4">
    <location>
        <begin position="155"/>
        <end position="341"/>
    </location>
</feature>
<accession>A0ABY5V1N4</accession>